<reference evidence="2 3" key="2">
    <citation type="submission" date="2018-11" db="EMBL/GenBank/DDBJ databases">
        <authorList>
            <consortium name="Pathogen Informatics"/>
        </authorList>
    </citation>
    <scope>NUCLEOTIDE SEQUENCE [LARGE SCALE GENOMIC DNA]</scope>
</reference>
<feature type="transmembrane region" description="Helical" evidence="1">
    <location>
        <begin position="53"/>
        <end position="76"/>
    </location>
</feature>
<keyword evidence="1" id="KW-0812">Transmembrane</keyword>
<organism evidence="4">
    <name type="scientific">Thelazia callipaeda</name>
    <name type="common">Oriental eyeworm</name>
    <name type="synonym">Parasitic nematode</name>
    <dbReference type="NCBI Taxonomy" id="103827"/>
    <lineage>
        <taxon>Eukaryota</taxon>
        <taxon>Metazoa</taxon>
        <taxon>Ecdysozoa</taxon>
        <taxon>Nematoda</taxon>
        <taxon>Chromadorea</taxon>
        <taxon>Rhabditida</taxon>
        <taxon>Spirurina</taxon>
        <taxon>Spiruromorpha</taxon>
        <taxon>Thelazioidea</taxon>
        <taxon>Thelaziidae</taxon>
        <taxon>Thelazia</taxon>
    </lineage>
</organism>
<dbReference type="WBParaSite" id="TCLT_0000523601-mRNA-1">
    <property type="protein sequence ID" value="TCLT_0000523601-mRNA-1"/>
    <property type="gene ID" value="TCLT_0000523601"/>
</dbReference>
<accession>A0A0N5CXU2</accession>
<evidence type="ECO:0000313" key="3">
    <source>
        <dbReference type="Proteomes" id="UP000276776"/>
    </source>
</evidence>
<keyword evidence="3" id="KW-1185">Reference proteome</keyword>
<dbReference type="EMBL" id="UYYF01004327">
    <property type="protein sequence ID" value="VDN02440.1"/>
    <property type="molecule type" value="Genomic_DNA"/>
</dbReference>
<dbReference type="AlphaFoldDB" id="A0A0N5CXU2"/>
<proteinExistence type="predicted"/>
<evidence type="ECO:0000256" key="1">
    <source>
        <dbReference type="SAM" id="Phobius"/>
    </source>
</evidence>
<name>A0A0N5CXU2_THECL</name>
<gene>
    <name evidence="2" type="ORF">TCLT_LOCUS5225</name>
</gene>
<reference evidence="4" key="1">
    <citation type="submission" date="2017-02" db="UniProtKB">
        <authorList>
            <consortium name="WormBaseParasite"/>
        </authorList>
    </citation>
    <scope>IDENTIFICATION</scope>
</reference>
<sequence>MDSTRLKQKRPAQQIWARSECRNTIKRHVNSAVAAVGQAEEAVVMAELEGWHIILALSLLCIVILSLISFLVGICIGRKKGSNRIKNKNPIQGTEKYYFSLLNVYLINCKRFSTVVARLTNADREVNSGECGTTARANQSSTNKPSSITRMINEESVRTRNVPSSQDTYNHCAIELQTAICRLESTSDTQMASSNDEKTHDENMKQLTMNNHKTVLKIPKVYDITTSEEVVSPQKIVQDTDCDHPCTTEDSCSKGCFEFIIPEIETSLSQSLMTKSL</sequence>
<keyword evidence="1" id="KW-1133">Transmembrane helix</keyword>
<dbReference type="Proteomes" id="UP000276776">
    <property type="component" value="Unassembled WGS sequence"/>
</dbReference>
<protein>
    <submittedName>
        <fullName evidence="2 4">Uncharacterized protein</fullName>
    </submittedName>
</protein>
<keyword evidence="1" id="KW-0472">Membrane</keyword>
<evidence type="ECO:0000313" key="4">
    <source>
        <dbReference type="WBParaSite" id="TCLT_0000523601-mRNA-1"/>
    </source>
</evidence>
<evidence type="ECO:0000313" key="2">
    <source>
        <dbReference type="EMBL" id="VDN02440.1"/>
    </source>
</evidence>